<dbReference type="PANTHER" id="PTHR48073:SF2">
    <property type="entry name" value="O-SUCCINYLBENZOATE SYNTHASE"/>
    <property type="match status" value="1"/>
</dbReference>
<keyword evidence="1" id="KW-0479">Metal-binding</keyword>
<dbReference type="InterPro" id="IPR029065">
    <property type="entry name" value="Enolase_C-like"/>
</dbReference>
<organism evidence="3 4">
    <name type="scientific">Tamlana crocina</name>
    <dbReference type="NCBI Taxonomy" id="393006"/>
    <lineage>
        <taxon>Bacteria</taxon>
        <taxon>Pseudomonadati</taxon>
        <taxon>Bacteroidota</taxon>
        <taxon>Flavobacteriia</taxon>
        <taxon>Flavobacteriales</taxon>
        <taxon>Flavobacteriaceae</taxon>
        <taxon>Tamlana</taxon>
    </lineage>
</organism>
<dbReference type="SFLD" id="SFLDF00009">
    <property type="entry name" value="o-succinylbenzoate_synthase"/>
    <property type="match status" value="1"/>
</dbReference>
<evidence type="ECO:0000256" key="1">
    <source>
        <dbReference type="ARBA" id="ARBA00022723"/>
    </source>
</evidence>
<gene>
    <name evidence="3" type="ORF">HC176_12515</name>
</gene>
<dbReference type="InterPro" id="IPR036849">
    <property type="entry name" value="Enolase-like_C_sf"/>
</dbReference>
<dbReference type="SFLD" id="SFLDS00001">
    <property type="entry name" value="Enolase"/>
    <property type="match status" value="1"/>
</dbReference>
<accession>A0ABX1DGB4</accession>
<dbReference type="InterPro" id="IPR029017">
    <property type="entry name" value="Enolase-like_N"/>
</dbReference>
<dbReference type="EMBL" id="JAAVJS010000018">
    <property type="protein sequence ID" value="NJX16311.1"/>
    <property type="molecule type" value="Genomic_DNA"/>
</dbReference>
<comment type="caution">
    <text evidence="3">The sequence shown here is derived from an EMBL/GenBank/DDBJ whole genome shotgun (WGS) entry which is preliminary data.</text>
</comment>
<dbReference type="SFLD" id="SFLDG00180">
    <property type="entry name" value="muconate_cycloisomerase"/>
    <property type="match status" value="1"/>
</dbReference>
<protein>
    <submittedName>
        <fullName evidence="3">O-succinylbenzoate synthase</fullName>
    </submittedName>
</protein>
<dbReference type="Pfam" id="PF13378">
    <property type="entry name" value="MR_MLE_C"/>
    <property type="match status" value="1"/>
</dbReference>
<dbReference type="InterPro" id="IPR013342">
    <property type="entry name" value="Mandelate_racemase_C"/>
</dbReference>
<dbReference type="Proteomes" id="UP000760545">
    <property type="component" value="Unassembled WGS sequence"/>
</dbReference>
<dbReference type="SMART" id="SM00922">
    <property type="entry name" value="MR_MLE"/>
    <property type="match status" value="1"/>
</dbReference>
<dbReference type="SUPFAM" id="SSF51604">
    <property type="entry name" value="Enolase C-terminal domain-like"/>
    <property type="match status" value="1"/>
</dbReference>
<dbReference type="SUPFAM" id="SSF54826">
    <property type="entry name" value="Enolase N-terminal domain-like"/>
    <property type="match status" value="1"/>
</dbReference>
<proteinExistence type="predicted"/>
<dbReference type="Gene3D" id="3.20.20.120">
    <property type="entry name" value="Enolase-like C-terminal domain"/>
    <property type="match status" value="1"/>
</dbReference>
<name>A0ABX1DGB4_9FLAO</name>
<dbReference type="PROSITE" id="PS00909">
    <property type="entry name" value="MR_MLE_2"/>
    <property type="match status" value="1"/>
</dbReference>
<reference evidence="3 4" key="1">
    <citation type="submission" date="2020-03" db="EMBL/GenBank/DDBJ databases">
        <title>Tamlana sp. nov, isolated from XXX.</title>
        <authorList>
            <person name="Cao W.R."/>
        </authorList>
    </citation>
    <scope>NUCLEOTIDE SEQUENCE [LARGE SCALE GENOMIC DNA]</scope>
    <source>
        <strain evidence="3 4">HST1-43</strain>
    </source>
</reference>
<dbReference type="Gene3D" id="3.30.390.10">
    <property type="entry name" value="Enolase-like, N-terminal domain"/>
    <property type="match status" value="1"/>
</dbReference>
<dbReference type="RefSeq" id="WP_167918788.1">
    <property type="nucleotide sequence ID" value="NZ_JAAVJS010000018.1"/>
</dbReference>
<dbReference type="PANTHER" id="PTHR48073">
    <property type="entry name" value="O-SUCCINYLBENZOATE SYNTHASE-RELATED"/>
    <property type="match status" value="1"/>
</dbReference>
<evidence type="ECO:0000313" key="3">
    <source>
        <dbReference type="EMBL" id="NJX16311.1"/>
    </source>
</evidence>
<dbReference type="CDD" id="cd03320">
    <property type="entry name" value="OSBS"/>
    <property type="match status" value="1"/>
</dbReference>
<sequence length="352" mass="39313">MLNASYKPYTLNFKTPGGTSRGVLKTKDTYFLIINSDEKQGIGECALFKGLSADDVPGYEEKLNWVCENINSGLETLLASLTEFPSIQFGLETAFKSLESQDTFELFPSDFTDKQTAIPINGLIWMGSETFMKQQIKEKIEAGFSCIKMKIGAIDFQTELGLLKAIRKEFSSKDIELRVDANGAFSPENALKKLKQLSEFNLHSIEQPIKQGQFDAMAALCETTPLPIALDEELIGVFTEAEKQKLLQVINPQYIILKPSLVGGFRGSDTWIQLAEKQNIGWWITSALESNIGLNAIAQYTFAKHSKMPQGLGTGGLFTNNFESPLEVKKGTLQYANHKHWNLKFLKEQLCI</sequence>
<keyword evidence="4" id="KW-1185">Reference proteome</keyword>
<dbReference type="InterPro" id="IPR018110">
    <property type="entry name" value="Mandel_Rmase/mucon_lact_enz_CS"/>
</dbReference>
<evidence type="ECO:0000259" key="2">
    <source>
        <dbReference type="SMART" id="SM00922"/>
    </source>
</evidence>
<feature type="domain" description="Mandelate racemase/muconate lactonizing enzyme C-terminal" evidence="2">
    <location>
        <begin position="129"/>
        <end position="227"/>
    </location>
</feature>
<evidence type="ECO:0000313" key="4">
    <source>
        <dbReference type="Proteomes" id="UP000760545"/>
    </source>
</evidence>